<dbReference type="InterPro" id="IPR036396">
    <property type="entry name" value="Cyt_P450_sf"/>
</dbReference>
<evidence type="ECO:0000313" key="10">
    <source>
        <dbReference type="EMBL" id="KAF4614333.1"/>
    </source>
</evidence>
<dbReference type="Proteomes" id="UP000566819">
    <property type="component" value="Unassembled WGS sequence"/>
</dbReference>
<dbReference type="GO" id="GO:0004497">
    <property type="term" value="F:monooxygenase activity"/>
    <property type="evidence" value="ECO:0007669"/>
    <property type="project" value="UniProtKB-KW"/>
</dbReference>
<dbReference type="PANTHER" id="PTHR46206:SF1">
    <property type="entry name" value="P450, PUTATIVE (EUROFUNG)-RELATED"/>
    <property type="match status" value="1"/>
</dbReference>
<dbReference type="Gene3D" id="1.10.630.10">
    <property type="entry name" value="Cytochrome P450"/>
    <property type="match status" value="2"/>
</dbReference>
<dbReference type="InterPro" id="IPR002403">
    <property type="entry name" value="Cyt_P450_E_grp-IV"/>
</dbReference>
<comment type="similarity">
    <text evidence="2 9">Belongs to the cytochrome P450 family.</text>
</comment>
<dbReference type="OrthoDB" id="1844152at2759"/>
<dbReference type="AlphaFoldDB" id="A0A8H4QNQ7"/>
<comment type="cofactor">
    <cofactor evidence="1 8">
        <name>heme</name>
        <dbReference type="ChEBI" id="CHEBI:30413"/>
    </cofactor>
</comment>
<keyword evidence="4 8" id="KW-0479">Metal-binding</keyword>
<evidence type="ECO:0000313" key="11">
    <source>
        <dbReference type="Proteomes" id="UP000566819"/>
    </source>
</evidence>
<evidence type="ECO:0000256" key="8">
    <source>
        <dbReference type="PIRSR" id="PIRSR602403-1"/>
    </source>
</evidence>
<evidence type="ECO:0000256" key="6">
    <source>
        <dbReference type="ARBA" id="ARBA00023004"/>
    </source>
</evidence>
<dbReference type="EMBL" id="JAAMPI010002388">
    <property type="protein sequence ID" value="KAF4614333.1"/>
    <property type="molecule type" value="Genomic_DNA"/>
</dbReference>
<sequence>MQLELEEIVPDNPVALGLSVIVVYVLYQLLRPSKLPKLPIVGAKPGEWFALRRARWRNTRYMKNATETAYNQYSDCACILPIAGAQTFVHLPHKELRWLLEQPDSVINNLTQVVDSLQLHRTLMDPDLAYKPGHISVISGPLTREIGNLVPTLLDEIQYAVDDLWGMDTESYQDTSVFTSMCRVIGQTTNRVFISLPLCREPALLDSAMAFSLDIPTSSIMLHHFWPSLRPLLAPFITLPNCIHTSRFFKIVRPEIRRRLRDYDTIKAEKKQPNDFLHWSIDHAKSMGDPYYGQVDTLAGRVLLNNFTSIHTSSFAITYVIFDLVSSKSSTQRASQHHQEPFPRVGPWFAVLHILHDATFYPEPETFKPFRFADNRAKLAKKGESYVQQARQALTTTSPEFAAFGHGRHACVGMFFAASMLKLMLGYILMNYDFEFEEKRAENPWFGANRIPPIQATIRVKRRAEK</sequence>
<keyword evidence="5 9" id="KW-0560">Oxidoreductase</keyword>
<dbReference type="InterPro" id="IPR017972">
    <property type="entry name" value="Cyt_P450_CS"/>
</dbReference>
<dbReference type="PRINTS" id="PR00465">
    <property type="entry name" value="EP450IV"/>
</dbReference>
<gene>
    <name evidence="10" type="ORF">G7Y89_g15403</name>
</gene>
<accession>A0A8H4QNQ7</accession>
<keyword evidence="3 8" id="KW-0349">Heme</keyword>
<organism evidence="10 11">
    <name type="scientific">Cudoniella acicularis</name>
    <dbReference type="NCBI Taxonomy" id="354080"/>
    <lineage>
        <taxon>Eukaryota</taxon>
        <taxon>Fungi</taxon>
        <taxon>Dikarya</taxon>
        <taxon>Ascomycota</taxon>
        <taxon>Pezizomycotina</taxon>
        <taxon>Leotiomycetes</taxon>
        <taxon>Helotiales</taxon>
        <taxon>Tricladiaceae</taxon>
        <taxon>Cudoniella</taxon>
    </lineage>
</organism>
<evidence type="ECO:0000256" key="7">
    <source>
        <dbReference type="ARBA" id="ARBA00023033"/>
    </source>
</evidence>
<dbReference type="CDD" id="cd11041">
    <property type="entry name" value="CYP503A1-like"/>
    <property type="match status" value="1"/>
</dbReference>
<keyword evidence="6 8" id="KW-0408">Iron</keyword>
<evidence type="ECO:0000256" key="9">
    <source>
        <dbReference type="RuleBase" id="RU000461"/>
    </source>
</evidence>
<dbReference type="InterPro" id="IPR001128">
    <property type="entry name" value="Cyt_P450"/>
</dbReference>
<evidence type="ECO:0000256" key="4">
    <source>
        <dbReference type="ARBA" id="ARBA00022723"/>
    </source>
</evidence>
<dbReference type="GO" id="GO:0020037">
    <property type="term" value="F:heme binding"/>
    <property type="evidence" value="ECO:0007669"/>
    <property type="project" value="InterPro"/>
</dbReference>
<dbReference type="Pfam" id="PF00067">
    <property type="entry name" value="p450"/>
    <property type="match status" value="1"/>
</dbReference>
<keyword evidence="11" id="KW-1185">Reference proteome</keyword>
<evidence type="ECO:0008006" key="12">
    <source>
        <dbReference type="Google" id="ProtNLM"/>
    </source>
</evidence>
<proteinExistence type="inferred from homology"/>
<name>A0A8H4QNQ7_9HELO</name>
<evidence type="ECO:0000256" key="2">
    <source>
        <dbReference type="ARBA" id="ARBA00010617"/>
    </source>
</evidence>
<dbReference type="PROSITE" id="PS00086">
    <property type="entry name" value="CYTOCHROME_P450"/>
    <property type="match status" value="1"/>
</dbReference>
<evidence type="ECO:0000256" key="5">
    <source>
        <dbReference type="ARBA" id="ARBA00023002"/>
    </source>
</evidence>
<dbReference type="SUPFAM" id="SSF48264">
    <property type="entry name" value="Cytochrome P450"/>
    <property type="match status" value="1"/>
</dbReference>
<evidence type="ECO:0000256" key="1">
    <source>
        <dbReference type="ARBA" id="ARBA00001971"/>
    </source>
</evidence>
<comment type="caution">
    <text evidence="10">The sequence shown here is derived from an EMBL/GenBank/DDBJ whole genome shotgun (WGS) entry which is preliminary data.</text>
</comment>
<dbReference type="GO" id="GO:0016705">
    <property type="term" value="F:oxidoreductase activity, acting on paired donors, with incorporation or reduction of molecular oxygen"/>
    <property type="evidence" value="ECO:0007669"/>
    <property type="project" value="InterPro"/>
</dbReference>
<protein>
    <recommendedName>
        <fullName evidence="12">Cytochrome P450</fullName>
    </recommendedName>
</protein>
<feature type="binding site" description="axial binding residue" evidence="8">
    <location>
        <position position="411"/>
    </location>
    <ligand>
        <name>heme</name>
        <dbReference type="ChEBI" id="CHEBI:30413"/>
    </ligand>
    <ligandPart>
        <name>Fe</name>
        <dbReference type="ChEBI" id="CHEBI:18248"/>
    </ligandPart>
</feature>
<reference evidence="10 11" key="1">
    <citation type="submission" date="2020-03" db="EMBL/GenBank/DDBJ databases">
        <title>Draft Genome Sequence of Cudoniella acicularis.</title>
        <authorList>
            <person name="Buettner E."/>
            <person name="Kellner H."/>
        </authorList>
    </citation>
    <scope>NUCLEOTIDE SEQUENCE [LARGE SCALE GENOMIC DNA]</scope>
    <source>
        <strain evidence="10 11">DSM 108380</strain>
    </source>
</reference>
<evidence type="ECO:0000256" key="3">
    <source>
        <dbReference type="ARBA" id="ARBA00022617"/>
    </source>
</evidence>
<keyword evidence="7 9" id="KW-0503">Monooxygenase</keyword>
<dbReference type="GO" id="GO:0005506">
    <property type="term" value="F:iron ion binding"/>
    <property type="evidence" value="ECO:0007669"/>
    <property type="project" value="InterPro"/>
</dbReference>
<dbReference type="PANTHER" id="PTHR46206">
    <property type="entry name" value="CYTOCHROME P450"/>
    <property type="match status" value="1"/>
</dbReference>